<keyword evidence="11" id="KW-1185">Reference proteome</keyword>
<keyword evidence="4" id="KW-1134">Transmembrane beta strand</keyword>
<evidence type="ECO:0000256" key="1">
    <source>
        <dbReference type="ARBA" id="ARBA00004442"/>
    </source>
</evidence>
<keyword evidence="5" id="KW-0812">Transmembrane</keyword>
<dbReference type="Proteomes" id="UP000214747">
    <property type="component" value="Unassembled WGS sequence"/>
</dbReference>
<dbReference type="InterPro" id="IPR051906">
    <property type="entry name" value="TolC-like"/>
</dbReference>
<dbReference type="SUPFAM" id="SSF56954">
    <property type="entry name" value="Outer membrane efflux proteins (OEP)"/>
    <property type="match status" value="1"/>
</dbReference>
<dbReference type="AlphaFoldDB" id="A0A225SZ02"/>
<comment type="subcellular location">
    <subcellularLocation>
        <location evidence="1">Cell outer membrane</location>
    </subcellularLocation>
</comment>
<dbReference type="GO" id="GO:0015562">
    <property type="term" value="F:efflux transmembrane transporter activity"/>
    <property type="evidence" value="ECO:0007669"/>
    <property type="project" value="InterPro"/>
</dbReference>
<organism evidence="10 11">
    <name type="scientific">Herbaspirillum aquaticum</name>
    <dbReference type="NCBI Taxonomy" id="568783"/>
    <lineage>
        <taxon>Bacteria</taxon>
        <taxon>Pseudomonadati</taxon>
        <taxon>Pseudomonadota</taxon>
        <taxon>Betaproteobacteria</taxon>
        <taxon>Burkholderiales</taxon>
        <taxon>Oxalobacteraceae</taxon>
        <taxon>Herbaspirillum</taxon>
    </lineage>
</organism>
<evidence type="ECO:0000256" key="2">
    <source>
        <dbReference type="ARBA" id="ARBA00007613"/>
    </source>
</evidence>
<keyword evidence="9" id="KW-0732">Signal</keyword>
<evidence type="ECO:0008006" key="12">
    <source>
        <dbReference type="Google" id="ProtNLM"/>
    </source>
</evidence>
<accession>A0A225SZ02</accession>
<evidence type="ECO:0000256" key="3">
    <source>
        <dbReference type="ARBA" id="ARBA00022448"/>
    </source>
</evidence>
<sequence length="413" mass="45101">MKLHLTLLAALLLPLWAQAQSAPGMLDGPIPAPIARPLLEQDPSVAGARATLDAARRESNILDASPYEWTARATGQRRRIENEANSNEWNVALERTIRLPAKAAADRKLGQATVDEAEARYGEAMHEAARDLLGLWLAWLQANANYELSKSMQQFAVDNLAAVQKRAKAGDAAKLDVSLAQSDLAEQRRQANEAKLGASLAWTQLHSRFPGFDGQLASFPNISALTQDSGYLQVRIREQSDRLKAAEAAWRSADAQAQRSRAERTPDPTFGVFSGSEARGRERLIGVSISIPIPSGSRSERAIQATHMAEAKRQELEAIRRQIGAEIDSSIVTVQSSYDGMQLAEESANSMRENARLMQRAYSLGEGDLQGLLLTQRQAAAAQQGALAAKTSAIKSYYQLLIDSHLIWGLEQN</sequence>
<dbReference type="RefSeq" id="WP_088754005.1">
    <property type="nucleotide sequence ID" value="NZ_NJGV01000002.1"/>
</dbReference>
<keyword evidence="6" id="KW-0472">Membrane</keyword>
<evidence type="ECO:0000256" key="8">
    <source>
        <dbReference type="SAM" id="MobiDB-lite"/>
    </source>
</evidence>
<comment type="similarity">
    <text evidence="2">Belongs to the outer membrane factor (OMF) (TC 1.B.17) family.</text>
</comment>
<dbReference type="GO" id="GO:0009279">
    <property type="term" value="C:cell outer membrane"/>
    <property type="evidence" value="ECO:0007669"/>
    <property type="project" value="UniProtKB-SubCell"/>
</dbReference>
<dbReference type="Gene3D" id="1.20.1600.10">
    <property type="entry name" value="Outer membrane efflux proteins (OEP)"/>
    <property type="match status" value="1"/>
</dbReference>
<dbReference type="EMBL" id="NJGV01000002">
    <property type="protein sequence ID" value="OWY36472.1"/>
    <property type="molecule type" value="Genomic_DNA"/>
</dbReference>
<feature type="signal peptide" evidence="9">
    <location>
        <begin position="1"/>
        <end position="19"/>
    </location>
</feature>
<proteinExistence type="inferred from homology"/>
<evidence type="ECO:0000256" key="7">
    <source>
        <dbReference type="ARBA" id="ARBA00023237"/>
    </source>
</evidence>
<protein>
    <recommendedName>
        <fullName evidence="12">Transporter</fullName>
    </recommendedName>
</protein>
<evidence type="ECO:0000313" key="11">
    <source>
        <dbReference type="Proteomes" id="UP000214747"/>
    </source>
</evidence>
<feature type="region of interest" description="Disordered" evidence="8">
    <location>
        <begin position="254"/>
        <end position="275"/>
    </location>
</feature>
<dbReference type="GO" id="GO:1990281">
    <property type="term" value="C:efflux pump complex"/>
    <property type="evidence" value="ECO:0007669"/>
    <property type="project" value="TreeGrafter"/>
</dbReference>
<gene>
    <name evidence="10" type="ORF">CEJ45_04525</name>
</gene>
<comment type="caution">
    <text evidence="10">The sequence shown here is derived from an EMBL/GenBank/DDBJ whole genome shotgun (WGS) entry which is preliminary data.</text>
</comment>
<keyword evidence="7" id="KW-0998">Cell outer membrane</keyword>
<dbReference type="InterPro" id="IPR003423">
    <property type="entry name" value="OMP_efflux"/>
</dbReference>
<name>A0A225SZ02_9BURK</name>
<dbReference type="Pfam" id="PF02321">
    <property type="entry name" value="OEP"/>
    <property type="match status" value="2"/>
</dbReference>
<evidence type="ECO:0000256" key="6">
    <source>
        <dbReference type="ARBA" id="ARBA00023136"/>
    </source>
</evidence>
<evidence type="ECO:0000256" key="4">
    <source>
        <dbReference type="ARBA" id="ARBA00022452"/>
    </source>
</evidence>
<feature type="chain" id="PRO_5012104109" description="Transporter" evidence="9">
    <location>
        <begin position="20"/>
        <end position="413"/>
    </location>
</feature>
<keyword evidence="3" id="KW-0813">Transport</keyword>
<dbReference type="PANTHER" id="PTHR30026">
    <property type="entry name" value="OUTER MEMBRANE PROTEIN TOLC"/>
    <property type="match status" value="1"/>
</dbReference>
<dbReference type="GO" id="GO:0015288">
    <property type="term" value="F:porin activity"/>
    <property type="evidence" value="ECO:0007669"/>
    <property type="project" value="TreeGrafter"/>
</dbReference>
<evidence type="ECO:0000256" key="9">
    <source>
        <dbReference type="SAM" id="SignalP"/>
    </source>
</evidence>
<evidence type="ECO:0000256" key="5">
    <source>
        <dbReference type="ARBA" id="ARBA00022692"/>
    </source>
</evidence>
<reference evidence="10 11" key="1">
    <citation type="journal article" date="2010" name="Int. J. Syst. Evol. Microbiol.">
        <title>Reclassification of Herbaspirillum putei as a later heterotypic synonym of Herbaspirillum huttiense, with the description of H. huttiense subsp. huttiense subsp. nov. and H. huttiense subsp. putei subsp. nov., comb. nov., and description of Herbaspirillum aquaticum sp. nov.</title>
        <authorList>
            <person name="Dobritsa A.P."/>
            <person name="Reddy M.C."/>
            <person name="Samadpour M."/>
        </authorList>
    </citation>
    <scope>NUCLEOTIDE SEQUENCE [LARGE SCALE GENOMIC DNA]</scope>
    <source>
        <strain evidence="10 11">IEH 4430</strain>
    </source>
</reference>
<dbReference type="PANTHER" id="PTHR30026:SF20">
    <property type="entry name" value="OUTER MEMBRANE PROTEIN TOLC"/>
    <property type="match status" value="1"/>
</dbReference>
<dbReference type="GeneID" id="90166407"/>
<evidence type="ECO:0000313" key="10">
    <source>
        <dbReference type="EMBL" id="OWY36472.1"/>
    </source>
</evidence>